<organism evidence="7 8">
    <name type="scientific">Nannocystis pusilla</name>
    <dbReference type="NCBI Taxonomy" id="889268"/>
    <lineage>
        <taxon>Bacteria</taxon>
        <taxon>Pseudomonadati</taxon>
        <taxon>Myxococcota</taxon>
        <taxon>Polyangia</taxon>
        <taxon>Nannocystales</taxon>
        <taxon>Nannocystaceae</taxon>
        <taxon>Nannocystis</taxon>
    </lineage>
</organism>
<name>A0A9X3ENA1_9BACT</name>
<dbReference type="Proteomes" id="UP001150924">
    <property type="component" value="Unassembled WGS sequence"/>
</dbReference>
<evidence type="ECO:0000256" key="4">
    <source>
        <dbReference type="ARBA" id="ARBA00022989"/>
    </source>
</evidence>
<feature type="transmembrane region" description="Helical" evidence="6">
    <location>
        <begin position="21"/>
        <end position="43"/>
    </location>
</feature>
<dbReference type="RefSeq" id="WP_267768413.1">
    <property type="nucleotide sequence ID" value="NZ_JAPNKE010000002.1"/>
</dbReference>
<proteinExistence type="predicted"/>
<dbReference type="PANTHER" id="PTHR30294">
    <property type="entry name" value="MEMBRANE COMPONENT OF ABC TRANSPORTER YHHJ-RELATED"/>
    <property type="match status" value="1"/>
</dbReference>
<keyword evidence="3 6" id="KW-0812">Transmembrane</keyword>
<evidence type="ECO:0000256" key="6">
    <source>
        <dbReference type="SAM" id="Phobius"/>
    </source>
</evidence>
<dbReference type="AlphaFoldDB" id="A0A9X3ENA1"/>
<feature type="transmembrane region" description="Helical" evidence="6">
    <location>
        <begin position="265"/>
        <end position="283"/>
    </location>
</feature>
<feature type="transmembrane region" description="Helical" evidence="6">
    <location>
        <begin position="101"/>
        <end position="129"/>
    </location>
</feature>
<evidence type="ECO:0000256" key="3">
    <source>
        <dbReference type="ARBA" id="ARBA00022692"/>
    </source>
</evidence>
<feature type="transmembrane region" description="Helical" evidence="6">
    <location>
        <begin position="63"/>
        <end position="80"/>
    </location>
</feature>
<protein>
    <submittedName>
        <fullName evidence="7">ABC transporter permease</fullName>
    </submittedName>
</protein>
<dbReference type="PANTHER" id="PTHR30294:SF29">
    <property type="entry name" value="MULTIDRUG ABC TRANSPORTER PERMEASE YBHS-RELATED"/>
    <property type="match status" value="1"/>
</dbReference>
<keyword evidence="5 6" id="KW-0472">Membrane</keyword>
<evidence type="ECO:0000313" key="7">
    <source>
        <dbReference type="EMBL" id="MCY1006294.1"/>
    </source>
</evidence>
<accession>A0A9X3ENA1</accession>
<dbReference type="InterPro" id="IPR025699">
    <property type="entry name" value="ABC2_memb-like"/>
</dbReference>
<comment type="caution">
    <text evidence="7">The sequence shown here is derived from an EMBL/GenBank/DDBJ whole genome shotgun (WGS) entry which is preliminary data.</text>
</comment>
<evidence type="ECO:0000256" key="1">
    <source>
        <dbReference type="ARBA" id="ARBA00004651"/>
    </source>
</evidence>
<evidence type="ECO:0000313" key="8">
    <source>
        <dbReference type="Proteomes" id="UP001150924"/>
    </source>
</evidence>
<feature type="transmembrane region" description="Helical" evidence="6">
    <location>
        <begin position="218"/>
        <end position="245"/>
    </location>
</feature>
<keyword evidence="4 6" id="KW-1133">Transmembrane helix</keyword>
<dbReference type="Pfam" id="PF13346">
    <property type="entry name" value="ABC2_membrane_5"/>
    <property type="match status" value="1"/>
</dbReference>
<feature type="transmembrane region" description="Helical" evidence="6">
    <location>
        <begin position="188"/>
        <end position="211"/>
    </location>
</feature>
<keyword evidence="8" id="KW-1185">Reference proteome</keyword>
<sequence length="288" mass="30035">MVTTSSKDVILGIAGKELRSFLGNPTGYVFLTLFIALCAGAAFWPREFFDRNLADLATLNRQMPVILMLFVPAITMTLWADERRAGTDELLLTLPVRDTEVVLGKFLGAVGVLSIGLAFSLANVGVLAYLGEPDVGLMFSTFLGYWLMGTLFVAVGMIGSLLTTNVTVAFVLGVLGCAAFALAQSVAIGGGVIGVALLAGLASLGWLVAFGSGIHAGYAALVGAFVGVVLWLGDVVPGFTGLFGAFDAPSHFASFGEGVLRLGDVVFFAGGTAVALYLCGLLLSRRHW</sequence>
<dbReference type="InterPro" id="IPR051449">
    <property type="entry name" value="ABC-2_transporter_component"/>
</dbReference>
<reference evidence="7" key="1">
    <citation type="submission" date="2022-11" db="EMBL/GenBank/DDBJ databases">
        <title>Minimal conservation of predation-associated metabolite biosynthetic gene clusters underscores biosynthetic potential of Myxococcota including descriptions for ten novel species: Archangium lansinium sp. nov., Myxococcus landrumus sp. nov., Nannocystis bai.</title>
        <authorList>
            <person name="Ahearne A."/>
            <person name="Stevens C."/>
            <person name="Phillips K."/>
        </authorList>
    </citation>
    <scope>NUCLEOTIDE SEQUENCE</scope>
    <source>
        <strain evidence="7">Na p29</strain>
    </source>
</reference>
<evidence type="ECO:0000256" key="2">
    <source>
        <dbReference type="ARBA" id="ARBA00022475"/>
    </source>
</evidence>
<feature type="transmembrane region" description="Helical" evidence="6">
    <location>
        <begin position="162"/>
        <end position="182"/>
    </location>
</feature>
<gene>
    <name evidence="7" type="ORF">OV079_12125</name>
</gene>
<feature type="transmembrane region" description="Helical" evidence="6">
    <location>
        <begin position="135"/>
        <end position="155"/>
    </location>
</feature>
<dbReference type="EMBL" id="JAPNKE010000002">
    <property type="protein sequence ID" value="MCY1006294.1"/>
    <property type="molecule type" value="Genomic_DNA"/>
</dbReference>
<keyword evidence="2" id="KW-1003">Cell membrane</keyword>
<comment type="subcellular location">
    <subcellularLocation>
        <location evidence="1">Cell membrane</location>
        <topology evidence="1">Multi-pass membrane protein</topology>
    </subcellularLocation>
</comment>
<dbReference type="GO" id="GO:0005886">
    <property type="term" value="C:plasma membrane"/>
    <property type="evidence" value="ECO:0007669"/>
    <property type="project" value="UniProtKB-SubCell"/>
</dbReference>
<evidence type="ECO:0000256" key="5">
    <source>
        <dbReference type="ARBA" id="ARBA00023136"/>
    </source>
</evidence>